<feature type="compositionally biased region" description="Polar residues" evidence="1">
    <location>
        <begin position="106"/>
        <end position="125"/>
    </location>
</feature>
<organism evidence="2 3">
    <name type="scientific">Ferrithrix thermotolerans DSM 19514</name>
    <dbReference type="NCBI Taxonomy" id="1121881"/>
    <lineage>
        <taxon>Bacteria</taxon>
        <taxon>Bacillati</taxon>
        <taxon>Actinomycetota</taxon>
        <taxon>Acidimicrobiia</taxon>
        <taxon>Acidimicrobiales</taxon>
        <taxon>Acidimicrobiaceae</taxon>
        <taxon>Ferrithrix</taxon>
    </lineage>
</organism>
<feature type="region of interest" description="Disordered" evidence="1">
    <location>
        <begin position="105"/>
        <end position="135"/>
    </location>
</feature>
<dbReference type="Proteomes" id="UP000184295">
    <property type="component" value="Unassembled WGS sequence"/>
</dbReference>
<feature type="compositionally biased region" description="Polar residues" evidence="1">
    <location>
        <begin position="16"/>
        <end position="30"/>
    </location>
</feature>
<protein>
    <recommendedName>
        <fullName evidence="4">Flagellar hook-length control protein FliK</fullName>
    </recommendedName>
</protein>
<dbReference type="Gene3D" id="3.30.750.140">
    <property type="match status" value="1"/>
</dbReference>
<feature type="compositionally biased region" description="Low complexity" evidence="1">
    <location>
        <begin position="1"/>
        <end position="15"/>
    </location>
</feature>
<reference evidence="3" key="1">
    <citation type="submission" date="2016-11" db="EMBL/GenBank/DDBJ databases">
        <authorList>
            <person name="Varghese N."/>
            <person name="Submissions S."/>
        </authorList>
    </citation>
    <scope>NUCLEOTIDE SEQUENCE [LARGE SCALE GENOMIC DNA]</scope>
    <source>
        <strain evidence="3">DSM 19514</strain>
    </source>
</reference>
<evidence type="ECO:0008006" key="4">
    <source>
        <dbReference type="Google" id="ProtNLM"/>
    </source>
</evidence>
<dbReference type="InterPro" id="IPR038610">
    <property type="entry name" value="FliK-like_C_sf"/>
</dbReference>
<sequence>MPISPSSKSVSPSASIDTQTSKGHSSNTEGGFNALLEIVAQVLPSSTAALPLGSAKATVGASASDALSRGRREMEHIATGSPQGESTPSARVQVLLDAAALESKAPISTDSPSDQSTVLLQSQSGAGKKETVSTGRYQGQPIASIKQLDGSLVTSEVTPAYDEATTKTPLSPKASESQFPYLTSLNSASDEGSTLCSETVKQNASLRPMASAELPGSKTASVTPRALPPIALTAEGSSAKQTLQQSDVLLSVATKLSDAVGAPQSDRIGQSSASIHARQVSKGDESAYGPGAGSVTILPTIQPVPSTLSVVVSNVEAQAGFATHVPLEQLATVISAHIAETPELPSTLHLRIFPKDLGVLNIHISGVDGSLTVKMDGSSSELGSQLSSHMGELAKELQESLSVKISLNLGSFGHSGPGAELNSHELISVGTVSLNGLAHRSGGTDGVYAQKGTHLVDLHA</sequence>
<dbReference type="STRING" id="1121881.SAMN02745225_01602"/>
<proteinExistence type="predicted"/>
<evidence type="ECO:0000256" key="1">
    <source>
        <dbReference type="SAM" id="MobiDB-lite"/>
    </source>
</evidence>
<dbReference type="AlphaFoldDB" id="A0A1M4WAC5"/>
<dbReference type="EMBL" id="FQUL01000023">
    <property type="protein sequence ID" value="SHE77912.1"/>
    <property type="molecule type" value="Genomic_DNA"/>
</dbReference>
<feature type="region of interest" description="Disordered" evidence="1">
    <location>
        <begin position="1"/>
        <end position="30"/>
    </location>
</feature>
<accession>A0A1M4WAC5</accession>
<evidence type="ECO:0000313" key="3">
    <source>
        <dbReference type="Proteomes" id="UP000184295"/>
    </source>
</evidence>
<gene>
    <name evidence="2" type="ORF">SAMN02745225_01602</name>
</gene>
<evidence type="ECO:0000313" key="2">
    <source>
        <dbReference type="EMBL" id="SHE77912.1"/>
    </source>
</evidence>
<feature type="compositionally biased region" description="Polar residues" evidence="1">
    <location>
        <begin position="80"/>
        <end position="89"/>
    </location>
</feature>
<keyword evidence="3" id="KW-1185">Reference proteome</keyword>
<dbReference type="RefSeq" id="WP_072791085.1">
    <property type="nucleotide sequence ID" value="NZ_FQUL01000023.1"/>
</dbReference>
<name>A0A1M4WAC5_9ACTN</name>
<feature type="region of interest" description="Disordered" evidence="1">
    <location>
        <begin position="51"/>
        <end position="89"/>
    </location>
</feature>